<keyword evidence="2" id="KW-1185">Reference proteome</keyword>
<feature type="non-terminal residue" evidence="1">
    <location>
        <position position="1"/>
    </location>
</feature>
<dbReference type="Proteomes" id="UP000234474">
    <property type="component" value="Unassembled WGS sequence"/>
</dbReference>
<evidence type="ECO:0000313" key="1">
    <source>
        <dbReference type="EMBL" id="PKX93444.1"/>
    </source>
</evidence>
<dbReference type="PANTHER" id="PTHR11575">
    <property type="entry name" value="5'-NUCLEOTIDASE-RELATED"/>
    <property type="match status" value="1"/>
</dbReference>
<dbReference type="PANTHER" id="PTHR11575:SF41">
    <property type="entry name" value="PUTATIVE (AFU_ORTHOLOGUE AFUA_1G01160)-RELATED"/>
    <property type="match status" value="1"/>
</dbReference>
<evidence type="ECO:0000313" key="2">
    <source>
        <dbReference type="Proteomes" id="UP000234474"/>
    </source>
</evidence>
<dbReference type="OrthoDB" id="10252235at2759"/>
<accession>A0A2I1C738</accession>
<reference evidence="2" key="1">
    <citation type="journal article" date="2018" name="Proc. Natl. Acad. Sci. U.S.A.">
        <title>Linking secondary metabolites to gene clusters through genome sequencing of six diverse Aspergillus species.</title>
        <authorList>
            <person name="Kaerboelling I."/>
            <person name="Vesth T.C."/>
            <person name="Frisvad J.C."/>
            <person name="Nybo J.L."/>
            <person name="Theobald S."/>
            <person name="Kuo A."/>
            <person name="Bowyer P."/>
            <person name="Matsuda Y."/>
            <person name="Mondo S."/>
            <person name="Lyhne E.K."/>
            <person name="Kogle M.E."/>
            <person name="Clum A."/>
            <person name="Lipzen A."/>
            <person name="Salamov A."/>
            <person name="Ngan C.Y."/>
            <person name="Daum C."/>
            <person name="Chiniquy J."/>
            <person name="Barry K."/>
            <person name="LaButti K."/>
            <person name="Haridas S."/>
            <person name="Simmons B.A."/>
            <person name="Magnuson J.K."/>
            <person name="Mortensen U.H."/>
            <person name="Larsen T.O."/>
            <person name="Grigoriev I.V."/>
            <person name="Baker S.E."/>
            <person name="Andersen M.R."/>
        </authorList>
    </citation>
    <scope>NUCLEOTIDE SEQUENCE [LARGE SCALE GENOMIC DNA]</scope>
    <source>
        <strain evidence="2">IBT 16806</strain>
    </source>
</reference>
<dbReference type="SUPFAM" id="SSF56300">
    <property type="entry name" value="Metallo-dependent phosphatases"/>
    <property type="match status" value="1"/>
</dbReference>
<organism evidence="1 2">
    <name type="scientific">Aspergillus novofumigatus (strain IBT 16806)</name>
    <dbReference type="NCBI Taxonomy" id="1392255"/>
    <lineage>
        <taxon>Eukaryota</taxon>
        <taxon>Fungi</taxon>
        <taxon>Dikarya</taxon>
        <taxon>Ascomycota</taxon>
        <taxon>Pezizomycotina</taxon>
        <taxon>Eurotiomycetes</taxon>
        <taxon>Eurotiomycetidae</taxon>
        <taxon>Eurotiales</taxon>
        <taxon>Aspergillaceae</taxon>
        <taxon>Aspergillus</taxon>
        <taxon>Aspergillus subgen. Fumigati</taxon>
    </lineage>
</organism>
<dbReference type="EMBL" id="MSZS01000005">
    <property type="protein sequence ID" value="PKX93444.1"/>
    <property type="molecule type" value="Genomic_DNA"/>
</dbReference>
<gene>
    <name evidence="1" type="ORF">P174DRAFT_372960</name>
</gene>
<sequence>YHVNDTELISRFAGLIRSFKPKPLVIFSGDVFSPSLEASVLKGEHMVPFLNHLNVDVACYGNHDFDFGETRLVELSRKVHFPWVLSNATRLTEDGDVPSEPLACGERYTIRTVQGYKVGFIGLAGT</sequence>
<dbReference type="RefSeq" id="XP_024682039.1">
    <property type="nucleotide sequence ID" value="XM_024822470.1"/>
</dbReference>
<dbReference type="InterPro" id="IPR029052">
    <property type="entry name" value="Metallo-depent_PP-like"/>
</dbReference>
<dbReference type="AlphaFoldDB" id="A0A2I1C738"/>
<dbReference type="Gene3D" id="3.60.21.10">
    <property type="match status" value="1"/>
</dbReference>
<dbReference type="VEuPathDB" id="FungiDB:P174DRAFT_372960"/>
<comment type="caution">
    <text evidence="1">The sequence shown here is derived from an EMBL/GenBank/DDBJ whole genome shotgun (WGS) entry which is preliminary data.</text>
</comment>
<dbReference type="GeneID" id="36529796"/>
<name>A0A2I1C738_ASPN1</name>
<dbReference type="InterPro" id="IPR006179">
    <property type="entry name" value="5_nucleotidase/apyrase"/>
</dbReference>
<dbReference type="GO" id="GO:0016787">
    <property type="term" value="F:hydrolase activity"/>
    <property type="evidence" value="ECO:0007669"/>
    <property type="project" value="InterPro"/>
</dbReference>
<dbReference type="STRING" id="1392255.A0A2I1C738"/>
<dbReference type="GO" id="GO:0009166">
    <property type="term" value="P:nucleotide catabolic process"/>
    <property type="evidence" value="ECO:0007669"/>
    <property type="project" value="InterPro"/>
</dbReference>
<proteinExistence type="predicted"/>
<protein>
    <submittedName>
        <fullName evidence="1">Putative nucleotidase</fullName>
    </submittedName>
</protein>
<dbReference type="OMA" id="GEHMVPF"/>